<organism evidence="1">
    <name type="scientific">Rhizophora mucronata</name>
    <name type="common">Asiatic mangrove</name>
    <dbReference type="NCBI Taxonomy" id="61149"/>
    <lineage>
        <taxon>Eukaryota</taxon>
        <taxon>Viridiplantae</taxon>
        <taxon>Streptophyta</taxon>
        <taxon>Embryophyta</taxon>
        <taxon>Tracheophyta</taxon>
        <taxon>Spermatophyta</taxon>
        <taxon>Magnoliopsida</taxon>
        <taxon>eudicotyledons</taxon>
        <taxon>Gunneridae</taxon>
        <taxon>Pentapetalae</taxon>
        <taxon>rosids</taxon>
        <taxon>fabids</taxon>
        <taxon>Malpighiales</taxon>
        <taxon>Rhizophoraceae</taxon>
        <taxon>Rhizophora</taxon>
    </lineage>
</organism>
<sequence length="26" mass="3108">MSQIIHILFNMSKQEQQICYITILVL</sequence>
<protein>
    <submittedName>
        <fullName evidence="1">Uncharacterized protein</fullName>
    </submittedName>
</protein>
<reference evidence="1" key="1">
    <citation type="submission" date="2018-02" db="EMBL/GenBank/DDBJ databases">
        <title>Rhizophora mucronata_Transcriptome.</title>
        <authorList>
            <person name="Meera S.P."/>
            <person name="Sreeshan A."/>
            <person name="Augustine A."/>
        </authorList>
    </citation>
    <scope>NUCLEOTIDE SEQUENCE</scope>
    <source>
        <tissue evidence="1">Leaf</tissue>
    </source>
</reference>
<accession>A0A2P2NRX0</accession>
<name>A0A2P2NRX0_RHIMU</name>
<evidence type="ECO:0000313" key="1">
    <source>
        <dbReference type="EMBL" id="MBX45236.1"/>
    </source>
</evidence>
<dbReference type="EMBL" id="GGEC01064752">
    <property type="protein sequence ID" value="MBX45236.1"/>
    <property type="molecule type" value="Transcribed_RNA"/>
</dbReference>
<proteinExistence type="predicted"/>
<dbReference type="AlphaFoldDB" id="A0A2P2NRX0"/>